<dbReference type="EMBL" id="JFFI01001479">
    <property type="protein sequence ID" value="KXH59642.1"/>
    <property type="molecule type" value="Genomic_DNA"/>
</dbReference>
<sequence length="82" mass="8569">MTPSKFRETVNLHPSMATDGKNGDQGKASKAGAEKETEGGVSLPILSASVEPTMHIYQDSLGLASFSTNRRAIVETSGVCTA</sequence>
<protein>
    <submittedName>
        <fullName evidence="2">Uncharacterized protein</fullName>
    </submittedName>
</protein>
<dbReference type="Proteomes" id="UP000070121">
    <property type="component" value="Unassembled WGS sequence"/>
</dbReference>
<reference evidence="2 3" key="1">
    <citation type="submission" date="2014-02" db="EMBL/GenBank/DDBJ databases">
        <title>The genome sequence of Colletotrichum salicis CBS 607.94.</title>
        <authorList>
            <person name="Baroncelli R."/>
            <person name="Thon M.R."/>
        </authorList>
    </citation>
    <scope>NUCLEOTIDE SEQUENCE [LARGE SCALE GENOMIC DNA]</scope>
    <source>
        <strain evidence="2 3">CBS 607.94</strain>
    </source>
</reference>
<keyword evidence="3" id="KW-1185">Reference proteome</keyword>
<proteinExistence type="predicted"/>
<name>A0A135UGX7_9PEZI</name>
<feature type="compositionally biased region" description="Basic and acidic residues" evidence="1">
    <location>
        <begin position="1"/>
        <end position="10"/>
    </location>
</feature>
<dbReference type="AlphaFoldDB" id="A0A135UGX7"/>
<organism evidence="2 3">
    <name type="scientific">Colletotrichum salicis</name>
    <dbReference type="NCBI Taxonomy" id="1209931"/>
    <lineage>
        <taxon>Eukaryota</taxon>
        <taxon>Fungi</taxon>
        <taxon>Dikarya</taxon>
        <taxon>Ascomycota</taxon>
        <taxon>Pezizomycotina</taxon>
        <taxon>Sordariomycetes</taxon>
        <taxon>Hypocreomycetidae</taxon>
        <taxon>Glomerellales</taxon>
        <taxon>Glomerellaceae</taxon>
        <taxon>Colletotrichum</taxon>
        <taxon>Colletotrichum acutatum species complex</taxon>
    </lineage>
</organism>
<evidence type="ECO:0000313" key="3">
    <source>
        <dbReference type="Proteomes" id="UP000070121"/>
    </source>
</evidence>
<accession>A0A135UGX7</accession>
<feature type="region of interest" description="Disordered" evidence="1">
    <location>
        <begin position="1"/>
        <end position="40"/>
    </location>
</feature>
<evidence type="ECO:0000313" key="2">
    <source>
        <dbReference type="EMBL" id="KXH59642.1"/>
    </source>
</evidence>
<dbReference type="OrthoDB" id="10330302at2759"/>
<evidence type="ECO:0000256" key="1">
    <source>
        <dbReference type="SAM" id="MobiDB-lite"/>
    </source>
</evidence>
<comment type="caution">
    <text evidence="2">The sequence shown here is derived from an EMBL/GenBank/DDBJ whole genome shotgun (WGS) entry which is preliminary data.</text>
</comment>
<gene>
    <name evidence="2" type="ORF">CSAL01_13212</name>
</gene>